<gene>
    <name evidence="2" type="primary">LOC142163812</name>
</gene>
<keyword evidence="1" id="KW-1185">Reference proteome</keyword>
<proteinExistence type="predicted"/>
<accession>A0AC58RWG0</accession>
<dbReference type="RefSeq" id="XP_075077058.1">
    <property type="nucleotide sequence ID" value="XM_075220957.1"/>
</dbReference>
<protein>
    <submittedName>
        <fullName evidence="2">Uncharacterized protein LOC142163812</fullName>
    </submittedName>
</protein>
<name>A0AC58RWG0_TOBAC</name>
<evidence type="ECO:0000313" key="1">
    <source>
        <dbReference type="Proteomes" id="UP000790787"/>
    </source>
</evidence>
<sequence length="228" mass="26806">MTFLVWNVRGINKRYKQKDLKLYLKNKYIKLSGLLETRVKETSINRVFKNIVPGWALQCNYQSAVNGKIWLTWDPNIYCVDIDRVEAQLIHCLARGRMDGFEAYFTLVYGFNTLEQRKALSISLNDISVHMTKPWILSGDFNAMLYTQDRLYSNPVTMNEMADFSDCIHTLLLNELPWKWDYYTWSDKQQGADRILSRIDRVFGNDMWIMNCGIVCTEYDTPLISDHL</sequence>
<dbReference type="Proteomes" id="UP000790787">
    <property type="component" value="Chromosome 9"/>
</dbReference>
<evidence type="ECO:0000313" key="2">
    <source>
        <dbReference type="RefSeq" id="XP_075077058.1"/>
    </source>
</evidence>
<reference evidence="1" key="1">
    <citation type="journal article" date="2014" name="Nat. Commun.">
        <title>The tobacco genome sequence and its comparison with those of tomato and potato.</title>
        <authorList>
            <person name="Sierro N."/>
            <person name="Battey J.N."/>
            <person name="Ouadi S."/>
            <person name="Bakaher N."/>
            <person name="Bovet L."/>
            <person name="Willig A."/>
            <person name="Goepfert S."/>
            <person name="Peitsch M.C."/>
            <person name="Ivanov N.V."/>
        </authorList>
    </citation>
    <scope>NUCLEOTIDE SEQUENCE [LARGE SCALE GENOMIC DNA]</scope>
</reference>
<reference evidence="2" key="2">
    <citation type="submission" date="2025-08" db="UniProtKB">
        <authorList>
            <consortium name="RefSeq"/>
        </authorList>
    </citation>
    <scope>IDENTIFICATION</scope>
    <source>
        <tissue evidence="2">Leaf</tissue>
    </source>
</reference>
<organism evidence="1 2">
    <name type="scientific">Nicotiana tabacum</name>
    <name type="common">Common tobacco</name>
    <dbReference type="NCBI Taxonomy" id="4097"/>
    <lineage>
        <taxon>Eukaryota</taxon>
        <taxon>Viridiplantae</taxon>
        <taxon>Streptophyta</taxon>
        <taxon>Embryophyta</taxon>
        <taxon>Tracheophyta</taxon>
        <taxon>Spermatophyta</taxon>
        <taxon>Magnoliopsida</taxon>
        <taxon>eudicotyledons</taxon>
        <taxon>Gunneridae</taxon>
        <taxon>Pentapetalae</taxon>
        <taxon>asterids</taxon>
        <taxon>lamiids</taxon>
        <taxon>Solanales</taxon>
        <taxon>Solanaceae</taxon>
        <taxon>Nicotianoideae</taxon>
        <taxon>Nicotianeae</taxon>
        <taxon>Nicotiana</taxon>
    </lineage>
</organism>